<protein>
    <submittedName>
        <fullName evidence="1">Uncharacterized protein</fullName>
    </submittedName>
</protein>
<organism evidence="1 2">
    <name type="scientific">Circovirus-like genome DCCV-5</name>
    <dbReference type="NCBI Taxonomy" id="1788445"/>
    <lineage>
        <taxon>Viruses</taxon>
        <taxon>Monodnaviria</taxon>
        <taxon>Shotokuvirae</taxon>
        <taxon>Cressdnaviricota</taxon>
        <taxon>Arfiviricetes</taxon>
        <taxon>Rohanvirales</taxon>
        <taxon>Adamaviridae</taxon>
        <taxon>Taravirus</taxon>
        <taxon>Taravirus cuivi</taxon>
    </lineage>
</organism>
<dbReference type="EMBL" id="KT149398">
    <property type="protein sequence ID" value="AMB42965.1"/>
    <property type="molecule type" value="Genomic_DNA"/>
</dbReference>
<keyword evidence="2" id="KW-1185">Reference proteome</keyword>
<sequence length="148" mass="17178">MQQESATDWRAGTLCRRSGALYRRYKDSPGDHSFHDKTDSAFPYDELHRAGQQTLTKSEEWAARPSLELRHQTPFHQLQELSIESLEALRQQPQQEGLLKHFPMLRNEKPKSRINVSKRILNKMRLPGWVMTLKQWILSHTTAGTTVG</sequence>
<dbReference type="Proteomes" id="UP000133082">
    <property type="component" value="Segment"/>
</dbReference>
<evidence type="ECO:0000313" key="1">
    <source>
        <dbReference type="EMBL" id="AMB42965.1"/>
    </source>
</evidence>
<reference evidence="1 2" key="1">
    <citation type="submission" date="2015-06" db="EMBL/GenBank/DDBJ databases">
        <title>Nucleotide composition analysis revealed diverse host origins of novel circovirus-like genomes in Dianchi and Donghu lake in China.</title>
        <authorList>
            <person name="Ge X.-Y."/>
            <person name="Fang W."/>
            <person name="Wang J."/>
            <person name="Wang M.-N."/>
            <person name="Liu H.-Z."/>
            <person name="Shi Z.-L."/>
        </authorList>
    </citation>
    <scope>NUCLEOTIDE SEQUENCE [LARGE SCALE GENOMIC DNA]</scope>
    <source>
        <strain evidence="1">DCCV-5</strain>
    </source>
</reference>
<evidence type="ECO:0000313" key="2">
    <source>
        <dbReference type="Proteomes" id="UP000133082"/>
    </source>
</evidence>
<name>A0A190WHJ3_9VIRU</name>
<dbReference type="GeneID" id="37627660"/>
<proteinExistence type="predicted"/>
<accession>A0A190WHJ3</accession>
<dbReference type="KEGG" id="vg:37627660"/>
<dbReference type="RefSeq" id="YP_009259731.1">
    <property type="nucleotide sequence ID" value="NC_030473.1"/>
</dbReference>